<feature type="compositionally biased region" description="Polar residues" evidence="1">
    <location>
        <begin position="73"/>
        <end position="83"/>
    </location>
</feature>
<feature type="compositionally biased region" description="Basic residues" evidence="1">
    <location>
        <begin position="132"/>
        <end position="141"/>
    </location>
</feature>
<evidence type="ECO:0000313" key="3">
    <source>
        <dbReference type="Proteomes" id="UP000800035"/>
    </source>
</evidence>
<feature type="region of interest" description="Disordered" evidence="1">
    <location>
        <begin position="313"/>
        <end position="473"/>
    </location>
</feature>
<evidence type="ECO:0000313" key="2">
    <source>
        <dbReference type="EMBL" id="KAF1959210.1"/>
    </source>
</evidence>
<feature type="compositionally biased region" description="Basic residues" evidence="1">
    <location>
        <begin position="257"/>
        <end position="266"/>
    </location>
</feature>
<dbReference type="EMBL" id="ML976985">
    <property type="protein sequence ID" value="KAF1959210.1"/>
    <property type="molecule type" value="Genomic_DNA"/>
</dbReference>
<feature type="compositionally biased region" description="Polar residues" evidence="1">
    <location>
        <begin position="269"/>
        <end position="278"/>
    </location>
</feature>
<feature type="compositionally biased region" description="Basic and acidic residues" evidence="1">
    <location>
        <begin position="104"/>
        <end position="131"/>
    </location>
</feature>
<feature type="region of interest" description="Disordered" evidence="1">
    <location>
        <begin position="1"/>
        <end position="184"/>
    </location>
</feature>
<feature type="compositionally biased region" description="Basic and acidic residues" evidence="1">
    <location>
        <begin position="436"/>
        <end position="448"/>
    </location>
</feature>
<feature type="compositionally biased region" description="Polar residues" evidence="1">
    <location>
        <begin position="370"/>
        <end position="396"/>
    </location>
</feature>
<feature type="compositionally biased region" description="Basic and acidic residues" evidence="1">
    <location>
        <begin position="219"/>
        <end position="228"/>
    </location>
</feature>
<feature type="compositionally biased region" description="Pro residues" evidence="1">
    <location>
        <begin position="417"/>
        <end position="426"/>
    </location>
</feature>
<dbReference type="OrthoDB" id="2537141at2759"/>
<sequence>MDIRKWLDETVLPQQPPSPIETPRVPRARPEAPERSSRKKRKRKLSTSDSSLLAAPSRRKTSPPVELEESTDDSAQSDASHPTSSGGSSSSQPYARKPRRKTRPERYEPTVKDGKERGMHGRRHQKEESTKTKRKNRRKKADKQSSIAQNFHAKNVPKDRLILKPHGKPGLFNKGRASSPVKARGLPDLVFSEMKFLQSQRAQAEPGARPEKSKKKAQKDRSHAKEAEISAYFAAVRPALAERDVNTQAKEGSPRERRPKNNRRKQQSTSAVDNTIPTVESTDNASYLGFRSRGPCHGSGSYISWSESIRAPSNMPAHGRMGSTSNTDQLDSIHDKQTKGTFASREALDSQDATTSVIRRMPDGSRARFQVSSLAPANSRPSRSHSLPQHTSSPQRINLIDRAAKRQTTESINSPLSMPPFVPEPGNPQDQCIEPSYHDVLTHSRDTDLPSPQQETAPHGTHHHGHKAMNVTSEERDAEASSSLGRLILDCNTKFNEMRRTNAATNAEPAPSNIRARGSGRALHGPLSAVERTPTVRFIGVEEVRPPLRPSYSGPVIYEQPKHGYFFDQKPVNRNFDVLQEPYLDEDEYFDAEEMDYDGQSWGLETEAMFHGVDFTGLPVDLDEAYEEEQMRGRTDMASTAASQPGFWRPHKLY</sequence>
<protein>
    <submittedName>
        <fullName evidence="2">Uncharacterized protein</fullName>
    </submittedName>
</protein>
<reference evidence="2" key="1">
    <citation type="journal article" date="2020" name="Stud. Mycol.">
        <title>101 Dothideomycetes genomes: a test case for predicting lifestyles and emergence of pathogens.</title>
        <authorList>
            <person name="Haridas S."/>
            <person name="Albert R."/>
            <person name="Binder M."/>
            <person name="Bloem J."/>
            <person name="Labutti K."/>
            <person name="Salamov A."/>
            <person name="Andreopoulos B."/>
            <person name="Baker S."/>
            <person name="Barry K."/>
            <person name="Bills G."/>
            <person name="Bluhm B."/>
            <person name="Cannon C."/>
            <person name="Castanera R."/>
            <person name="Culley D."/>
            <person name="Daum C."/>
            <person name="Ezra D."/>
            <person name="Gonzalez J."/>
            <person name="Henrissat B."/>
            <person name="Kuo A."/>
            <person name="Liang C."/>
            <person name="Lipzen A."/>
            <person name="Lutzoni F."/>
            <person name="Magnuson J."/>
            <person name="Mondo S."/>
            <person name="Nolan M."/>
            <person name="Ohm R."/>
            <person name="Pangilinan J."/>
            <person name="Park H.-J."/>
            <person name="Ramirez L."/>
            <person name="Alfaro M."/>
            <person name="Sun H."/>
            <person name="Tritt A."/>
            <person name="Yoshinaga Y."/>
            <person name="Zwiers L.-H."/>
            <person name="Turgeon B."/>
            <person name="Goodwin S."/>
            <person name="Spatafora J."/>
            <person name="Crous P."/>
            <person name="Grigoriev I."/>
        </authorList>
    </citation>
    <scope>NUCLEOTIDE SEQUENCE</scope>
    <source>
        <strain evidence="2">CBS 675.92</strain>
    </source>
</reference>
<gene>
    <name evidence="2" type="ORF">CC80DRAFT_545587</name>
</gene>
<dbReference type="Proteomes" id="UP000800035">
    <property type="component" value="Unassembled WGS sequence"/>
</dbReference>
<feature type="region of interest" description="Disordered" evidence="1">
    <location>
        <begin position="240"/>
        <end position="278"/>
    </location>
</feature>
<proteinExistence type="predicted"/>
<accession>A0A6A5U4E7</accession>
<keyword evidence="3" id="KW-1185">Reference proteome</keyword>
<feature type="region of interest" description="Disordered" evidence="1">
    <location>
        <begin position="197"/>
        <end position="228"/>
    </location>
</feature>
<organism evidence="2 3">
    <name type="scientific">Byssothecium circinans</name>
    <dbReference type="NCBI Taxonomy" id="147558"/>
    <lineage>
        <taxon>Eukaryota</taxon>
        <taxon>Fungi</taxon>
        <taxon>Dikarya</taxon>
        <taxon>Ascomycota</taxon>
        <taxon>Pezizomycotina</taxon>
        <taxon>Dothideomycetes</taxon>
        <taxon>Pleosporomycetidae</taxon>
        <taxon>Pleosporales</taxon>
        <taxon>Massarineae</taxon>
        <taxon>Massarinaceae</taxon>
        <taxon>Byssothecium</taxon>
    </lineage>
</organism>
<name>A0A6A5U4E7_9PLEO</name>
<dbReference type="AlphaFoldDB" id="A0A6A5U4E7"/>
<evidence type="ECO:0000256" key="1">
    <source>
        <dbReference type="SAM" id="MobiDB-lite"/>
    </source>
</evidence>